<organism evidence="1 2">
    <name type="scientific">Pholiota conissans</name>
    <dbReference type="NCBI Taxonomy" id="109636"/>
    <lineage>
        <taxon>Eukaryota</taxon>
        <taxon>Fungi</taxon>
        <taxon>Dikarya</taxon>
        <taxon>Basidiomycota</taxon>
        <taxon>Agaricomycotina</taxon>
        <taxon>Agaricomycetes</taxon>
        <taxon>Agaricomycetidae</taxon>
        <taxon>Agaricales</taxon>
        <taxon>Agaricineae</taxon>
        <taxon>Strophariaceae</taxon>
        <taxon>Pholiota</taxon>
    </lineage>
</organism>
<reference evidence="1" key="1">
    <citation type="submission" date="2020-11" db="EMBL/GenBank/DDBJ databases">
        <authorList>
            <consortium name="DOE Joint Genome Institute"/>
            <person name="Ahrendt S."/>
            <person name="Riley R."/>
            <person name="Andreopoulos W."/>
            <person name="Labutti K."/>
            <person name="Pangilinan J."/>
            <person name="Ruiz-Duenas F.J."/>
            <person name="Barrasa J.M."/>
            <person name="Sanchez-Garcia M."/>
            <person name="Camarero S."/>
            <person name="Miyauchi S."/>
            <person name="Serrano A."/>
            <person name="Linde D."/>
            <person name="Babiker R."/>
            <person name="Drula E."/>
            <person name="Ayuso-Fernandez I."/>
            <person name="Pacheco R."/>
            <person name="Padilla G."/>
            <person name="Ferreira P."/>
            <person name="Barriuso J."/>
            <person name="Kellner H."/>
            <person name="Castanera R."/>
            <person name="Alfaro M."/>
            <person name="Ramirez L."/>
            <person name="Pisabarro A.G."/>
            <person name="Kuo A."/>
            <person name="Tritt A."/>
            <person name="Lipzen A."/>
            <person name="He G."/>
            <person name="Yan M."/>
            <person name="Ng V."/>
            <person name="Cullen D."/>
            <person name="Martin F."/>
            <person name="Rosso M.-N."/>
            <person name="Henrissat B."/>
            <person name="Hibbett D."/>
            <person name="Martinez A.T."/>
            <person name="Grigoriev I.V."/>
        </authorList>
    </citation>
    <scope>NUCLEOTIDE SEQUENCE</scope>
    <source>
        <strain evidence="1">CIRM-BRFM 674</strain>
    </source>
</reference>
<proteinExistence type="predicted"/>
<name>A0A9P6CYN1_9AGAR</name>
<accession>A0A9P6CYN1</accession>
<sequence length="418" mass="47383">MPVPPVPLEITEQIIDFVAQNDTDFATIKTCALVCSTFLHLSRKHAFAAIVLNDREGPRNAPDSRRRCTFSQLQDLLSLRPEVGAHVRYLSYRFTLLDLENPLPSDAFAKISRLQSLTIYTGDELLVRHEFLRNCNTLRLALLHLLHLPTLKSLELARINFVATDMLSCKDLDSLSIQCVSAVGTADVSACDLPGRPMRLSKIIANTKSFSMISKLLALQCANKEPFVDFDYIRNLEMSIKTAEDVQTGHALLRRCNYLSSVKVYFETWDAEKEHKFTQFRFAEMLRPSMQTITILSFEMMYNKDIADFDPLAGLAHELNAMKSVNIIESITIDVTVHPAGTSCARENEWKRLDEALGQSGWPRLREVSLKIVLLSCLSFRLNDGLLEALKELPRTQFCRLSDSKTVDLKVEVLEERL</sequence>
<comment type="caution">
    <text evidence="1">The sequence shown here is derived from an EMBL/GenBank/DDBJ whole genome shotgun (WGS) entry which is preliminary data.</text>
</comment>
<gene>
    <name evidence="1" type="ORF">BDN70DRAFT_871100</name>
</gene>
<dbReference type="OrthoDB" id="2977329at2759"/>
<evidence type="ECO:0000313" key="1">
    <source>
        <dbReference type="EMBL" id="KAF9485451.1"/>
    </source>
</evidence>
<dbReference type="Proteomes" id="UP000807469">
    <property type="component" value="Unassembled WGS sequence"/>
</dbReference>
<dbReference type="EMBL" id="MU155135">
    <property type="protein sequence ID" value="KAF9485451.1"/>
    <property type="molecule type" value="Genomic_DNA"/>
</dbReference>
<keyword evidence="2" id="KW-1185">Reference proteome</keyword>
<dbReference type="AlphaFoldDB" id="A0A9P6CYN1"/>
<evidence type="ECO:0000313" key="2">
    <source>
        <dbReference type="Proteomes" id="UP000807469"/>
    </source>
</evidence>
<protein>
    <submittedName>
        <fullName evidence="1">Uncharacterized protein</fullName>
    </submittedName>
</protein>